<dbReference type="InterPro" id="IPR043749">
    <property type="entry name" value="DUF5694"/>
</dbReference>
<dbReference type="Proteomes" id="UP001500866">
    <property type="component" value="Unassembled WGS sequence"/>
</dbReference>
<gene>
    <name evidence="1" type="ORF">GCM10009001_15930</name>
</gene>
<evidence type="ECO:0000313" key="2">
    <source>
        <dbReference type="Proteomes" id="UP001500866"/>
    </source>
</evidence>
<accession>A0ABN1FYD3</accession>
<sequence>MTSNECYQIGFQLAKEMNHKELFAVDWNDNIDGVPDLGVWAEQNTSGIFEDVVEKGKQLTLEYEDYLKNHTIQ</sequence>
<keyword evidence="2" id="KW-1185">Reference proteome</keyword>
<dbReference type="EMBL" id="BAAADS010000011">
    <property type="protein sequence ID" value="GAA0600341.1"/>
    <property type="molecule type" value="Genomic_DNA"/>
</dbReference>
<reference evidence="1 2" key="1">
    <citation type="journal article" date="2019" name="Int. J. Syst. Evol. Microbiol.">
        <title>The Global Catalogue of Microorganisms (GCM) 10K type strain sequencing project: providing services to taxonomists for standard genome sequencing and annotation.</title>
        <authorList>
            <consortium name="The Broad Institute Genomics Platform"/>
            <consortium name="The Broad Institute Genome Sequencing Center for Infectious Disease"/>
            <person name="Wu L."/>
            <person name="Ma J."/>
        </authorList>
    </citation>
    <scope>NUCLEOTIDE SEQUENCE [LARGE SCALE GENOMIC DNA]</scope>
    <source>
        <strain evidence="1 2">JCM 15395</strain>
    </source>
</reference>
<dbReference type="Pfam" id="PF18950">
    <property type="entry name" value="DUF5694"/>
    <property type="match status" value="1"/>
</dbReference>
<name>A0ABN1FYD3_9BACI</name>
<evidence type="ECO:0000313" key="1">
    <source>
        <dbReference type="EMBL" id="GAA0600341.1"/>
    </source>
</evidence>
<proteinExistence type="predicted"/>
<comment type="caution">
    <text evidence="1">The sequence shown here is derived from an EMBL/GenBank/DDBJ whole genome shotgun (WGS) entry which is preliminary data.</text>
</comment>
<organism evidence="1 2">
    <name type="scientific">Virgibacillus siamensis</name>
    <dbReference type="NCBI Taxonomy" id="480071"/>
    <lineage>
        <taxon>Bacteria</taxon>
        <taxon>Bacillati</taxon>
        <taxon>Bacillota</taxon>
        <taxon>Bacilli</taxon>
        <taxon>Bacillales</taxon>
        <taxon>Bacillaceae</taxon>
        <taxon>Virgibacillus</taxon>
    </lineage>
</organism>
<protein>
    <submittedName>
        <fullName evidence="1">Uncharacterized protein</fullName>
    </submittedName>
</protein>